<accession>A0A8X7CD07</accession>
<name>A0A8X7CD07_9ARAC</name>
<dbReference type="EMBL" id="BMAV01013842">
    <property type="protein sequence ID" value="GFY61850.1"/>
    <property type="molecule type" value="Genomic_DNA"/>
</dbReference>
<protein>
    <submittedName>
        <fullName evidence="1">Uncharacterized protein</fullName>
    </submittedName>
</protein>
<dbReference type="AlphaFoldDB" id="A0A8X7CD07"/>
<keyword evidence="2" id="KW-1185">Reference proteome</keyword>
<proteinExistence type="predicted"/>
<sequence>MKHMVCYHTICYDVCPALQTTSTHNIFYDEVRGPISTPGLFPYENISRVSVQTELHLIIEINQFSAVLAKTGVLGIMLDCPFCGS</sequence>
<comment type="caution">
    <text evidence="1">The sequence shown here is derived from an EMBL/GenBank/DDBJ whole genome shotgun (WGS) entry which is preliminary data.</text>
</comment>
<dbReference type="Proteomes" id="UP000886998">
    <property type="component" value="Unassembled WGS sequence"/>
</dbReference>
<organism evidence="1 2">
    <name type="scientific">Trichonephila inaurata madagascariensis</name>
    <dbReference type="NCBI Taxonomy" id="2747483"/>
    <lineage>
        <taxon>Eukaryota</taxon>
        <taxon>Metazoa</taxon>
        <taxon>Ecdysozoa</taxon>
        <taxon>Arthropoda</taxon>
        <taxon>Chelicerata</taxon>
        <taxon>Arachnida</taxon>
        <taxon>Araneae</taxon>
        <taxon>Araneomorphae</taxon>
        <taxon>Entelegynae</taxon>
        <taxon>Araneoidea</taxon>
        <taxon>Nephilidae</taxon>
        <taxon>Trichonephila</taxon>
        <taxon>Trichonephila inaurata</taxon>
    </lineage>
</organism>
<gene>
    <name evidence="1" type="ORF">TNIN_361141</name>
</gene>
<evidence type="ECO:0000313" key="1">
    <source>
        <dbReference type="EMBL" id="GFY61850.1"/>
    </source>
</evidence>
<reference evidence="1" key="1">
    <citation type="submission" date="2020-08" db="EMBL/GenBank/DDBJ databases">
        <title>Multicomponent nature underlies the extraordinary mechanical properties of spider dragline silk.</title>
        <authorList>
            <person name="Kono N."/>
            <person name="Nakamura H."/>
            <person name="Mori M."/>
            <person name="Yoshida Y."/>
            <person name="Ohtoshi R."/>
            <person name="Malay A.D."/>
            <person name="Moran D.A.P."/>
            <person name="Tomita M."/>
            <person name="Numata K."/>
            <person name="Arakawa K."/>
        </authorList>
    </citation>
    <scope>NUCLEOTIDE SEQUENCE</scope>
</reference>
<evidence type="ECO:0000313" key="2">
    <source>
        <dbReference type="Proteomes" id="UP000886998"/>
    </source>
</evidence>